<reference evidence="9 10" key="1">
    <citation type="submission" date="2019-01" db="EMBL/GenBank/DDBJ databases">
        <title>Draft Genome and Complete Hox-Cluster Characterization of the Sterlet Sturgeon (Acipenser ruthenus).</title>
        <authorList>
            <person name="Wei Q."/>
        </authorList>
    </citation>
    <scope>NUCLEOTIDE SEQUENCE [LARGE SCALE GENOMIC DNA]</scope>
    <source>
        <strain evidence="9">WHYD16114868_AA</strain>
        <tissue evidence="9">Blood</tissue>
    </source>
</reference>
<evidence type="ECO:0000313" key="10">
    <source>
        <dbReference type="Proteomes" id="UP000289886"/>
    </source>
</evidence>
<evidence type="ECO:0000256" key="3">
    <source>
        <dbReference type="ARBA" id="ARBA00022737"/>
    </source>
</evidence>
<sequence length="2081" mass="239732">MTLRQRYSSRCRFSSRNFEVIAKSMSKTSTNPSTQFPSRDFSYVSLCSLYDLILTTVKKLKETQVTVQQLDKNMSNLRTWLSHIEAELSKPVVYNICDNDEIQKKLSEQQDLQRDIEQHTDGVATVINLCDVLLHDSDACTTETECDSIQQTTASLDRRWRNICAMSMERRMKIEETCRLWSKFLDDYSRFEDWLKTAERTAACPNSAEVLYTSAKEELKKFEAFQRQVHERLTQLELVNKQYRRLARENRTDTASRLKLMVHEGNQRWDNLQKRVAAILRRLKYFTSQREEFEGTRDGILVWLTEMDLQLTNVEHFSESDIEDKMRQLDGFQQEITLNTNKIDQLIVFGENLIQKSQPLDAVLIEDELEELHSYCQEVFGRVARFHHRLINKGPVSEDEKESSDRDTDLEDSAELQGIGWQEKMGHEVSPSCQSMCQLMPPTAGQERSGRETPISVDSIPLEWDHTVDVGGSSSHEDEEEPVYYSALSEQCVLFREGMNLSSLPYCMMAVDELKQLEEFNRCLASLEHHLKDSEGIVANTKDPNISDPSTMDQSRVEYLKVSENIHITTRMLKLYAITPDLEYLNDLSYKIPLNDVNIKRVQTLNRLWAQASSRALERCRSEFILKLSLLKEQWQGAIRRAQQRKGVIEGLVRQWHHYQDSLKKLKTFLSDTANHLDLSNSQAHHGLHQTRREVEDIKHKEMLFQRHRCSYILTLETGKQIFSMANPETETLLQEELCELQESWEHTETLLKEKKQLMNTSLEEAEESLEDWTRSLAELSTMKTDLSHYIITDDVVILQEQIQHLHSQWDELCLKLSLLKEQWQGAIRRAQQRKGVIEGLVRQWHHYQDSLKKLKTFLSDTANHLDLSNSQAHHGLHQTRREVEDIKHKEMLFQRHRCSYILTLETGKQIFSMANPETETLLQEELCELQESWEHTETLLKEKKQLMNTSLEDYKTEMNCKQLNVDFVNQSVLQISSLDIQSKRYDMAEFAECLGALNLQWQLLQGALSSKMRAVEHMLTVFTEKERKMQLISCWCKAQEERILGFQTPASLTSAENALKDCQEIEEKLKIKSKEIQELKHYYLSPADDSSEHLHIDFITQMDEVNADWTRLNNQVIQTKASLQLTVQQWKAFDETFQEVDLNIIKARYTLELSHFPVLSFEALKSQVEKLKAGPGELQQLPGRPEPHSILHVCREWAAQLEFWLEKATATFRADRQDMEMQQSVAQQLLMCQSMFLEIEQKVAFLSDLAQQEEAWCQEGTASTHQEAEALSSKLEGLKSSLVKFQMLLQERHNEEQDGKHPSETPLQRSASVQEMLASAKTKLNRQDSLQQQKELEMELSEQKDLTKYLALHGERMLLQKEGADAQQQASLRTSDEVSKSPEGIFMKPLTGIEASAHESEDQASTKWQRLQNRLSSKLKTLEETAHQDLFSQACPSKESCSELDQNLHNVLNGTNLSFSCIEDVISGCYEMSREDAKLQLSQLENLPTELAELHTELSGSKEPLIQCVSFIGGEEAVLSDCLNSLQSCLCLLQSAVSSRSTLLQARLDHITDYQAEIRQMHASLFEKRSVLLQALNEASGQSIAVQLQVAEQLESTLAPEECQVSALKEQGERLHIQAAVIQGVYKLEDVLDNTWSTLRVAREELKESLTTEIQYESLLQGLSSLVDAGHEKLARNQHLVLPSRTVLKNYLKKHKAWTHFDKSSTVLLKELQELEARIPTIGLVEESEERLLERLAIYQVPDPLIQGTVIGCKEEVDKYQNAVLKCSFRKGSIELSVWMMSAMDRLRSLKQQSLSVPQDLEKVRDHLGQFLRVWDEVDRWHSRLTSLEAEVQDLAEQNPNQAQQMMDSLMEPLQLYQRAAQQAEQRTAFLSKITNCLQEYNEMINSSNVWIDDTQAWLSMEFVFDSAKSLHKNVKALQIARDDGLQRQKTLQGFAPILQEISLVCDTMALEQQGSHVDQKITALLEGIMGPLSQLQHVATELEAMETEVKLMEKNVAKIRTILSSDDMDEISPEEHLRNREVILENIQSMKKTIAEIKNYEPREAIASLVVYKRAEQLLPAMEELEHTTVQQKAVLQVC</sequence>
<dbReference type="EMBL" id="SCEB01002856">
    <property type="protein sequence ID" value="RXM94924.1"/>
    <property type="molecule type" value="Genomic_DNA"/>
</dbReference>
<evidence type="ECO:0000256" key="1">
    <source>
        <dbReference type="ARBA" id="ARBA00004126"/>
    </source>
</evidence>
<evidence type="ECO:0000256" key="5">
    <source>
        <dbReference type="ARBA" id="ARBA00023242"/>
    </source>
</evidence>
<dbReference type="SUPFAM" id="SSF46966">
    <property type="entry name" value="Spectrin repeat"/>
    <property type="match status" value="6"/>
</dbReference>
<gene>
    <name evidence="9" type="ORF">EOD39_17456</name>
</gene>
<dbReference type="PANTHER" id="PTHR14514">
    <property type="entry name" value="PKA ANCHORING PROTEIN"/>
    <property type="match status" value="1"/>
</dbReference>
<evidence type="ECO:0000256" key="4">
    <source>
        <dbReference type="ARBA" id="ARBA00023136"/>
    </source>
</evidence>
<feature type="domain" description="Nesprin-1/2" evidence="8">
    <location>
        <begin position="395"/>
        <end position="470"/>
    </location>
</feature>
<comment type="subcellular location">
    <subcellularLocation>
        <location evidence="1">Nucleus membrane</location>
    </subcellularLocation>
</comment>
<dbReference type="Gene3D" id="1.20.58.60">
    <property type="match status" value="6"/>
</dbReference>
<dbReference type="SMART" id="SM00150">
    <property type="entry name" value="SPEC"/>
    <property type="match status" value="5"/>
</dbReference>
<name>A0A444V3C3_ACIRT</name>
<keyword evidence="2" id="KW-0597">Phosphoprotein</keyword>
<feature type="coiled-coil region" evidence="6">
    <location>
        <begin position="1819"/>
        <end position="1846"/>
    </location>
</feature>
<dbReference type="CDD" id="cd00176">
    <property type="entry name" value="SPEC"/>
    <property type="match status" value="2"/>
</dbReference>
<keyword evidence="5" id="KW-0539">Nucleus</keyword>
<evidence type="ECO:0000256" key="7">
    <source>
        <dbReference type="SAM" id="MobiDB-lite"/>
    </source>
</evidence>
<keyword evidence="4" id="KW-0472">Membrane</keyword>
<dbReference type="GO" id="GO:0031965">
    <property type="term" value="C:nuclear membrane"/>
    <property type="evidence" value="ECO:0007669"/>
    <property type="project" value="UniProtKB-SubCell"/>
</dbReference>
<dbReference type="FunFam" id="1.20.58.60:FF:000157">
    <property type="entry name" value="Nesprin-1 isoform 1"/>
    <property type="match status" value="1"/>
</dbReference>
<dbReference type="Proteomes" id="UP000289886">
    <property type="component" value="Unassembled WGS sequence"/>
</dbReference>
<feature type="region of interest" description="Disordered" evidence="7">
    <location>
        <begin position="1363"/>
        <end position="1384"/>
    </location>
</feature>
<dbReference type="PANTHER" id="PTHR14514:SF4">
    <property type="entry name" value="NESPRIN-2"/>
    <property type="match status" value="1"/>
</dbReference>
<feature type="coiled-coil region" evidence="6">
    <location>
        <begin position="1977"/>
        <end position="2004"/>
    </location>
</feature>
<evidence type="ECO:0000313" key="9">
    <source>
        <dbReference type="EMBL" id="RXM94924.1"/>
    </source>
</evidence>
<dbReference type="Pfam" id="PF25035">
    <property type="entry name" value="SYNE1"/>
    <property type="match status" value="1"/>
</dbReference>
<evidence type="ECO:0000259" key="8">
    <source>
        <dbReference type="Pfam" id="PF25035"/>
    </source>
</evidence>
<evidence type="ECO:0000256" key="2">
    <source>
        <dbReference type="ARBA" id="ARBA00022553"/>
    </source>
</evidence>
<evidence type="ECO:0000256" key="6">
    <source>
        <dbReference type="SAM" id="Coils"/>
    </source>
</evidence>
<dbReference type="InterPro" id="IPR002017">
    <property type="entry name" value="Spectrin_repeat"/>
</dbReference>
<proteinExistence type="predicted"/>
<keyword evidence="6" id="KW-0175">Coiled coil</keyword>
<organism evidence="9 10">
    <name type="scientific">Acipenser ruthenus</name>
    <name type="common">Sterlet sturgeon</name>
    <dbReference type="NCBI Taxonomy" id="7906"/>
    <lineage>
        <taxon>Eukaryota</taxon>
        <taxon>Metazoa</taxon>
        <taxon>Chordata</taxon>
        <taxon>Craniata</taxon>
        <taxon>Vertebrata</taxon>
        <taxon>Euteleostomi</taxon>
        <taxon>Actinopterygii</taxon>
        <taxon>Chondrostei</taxon>
        <taxon>Acipenseriformes</taxon>
        <taxon>Acipenseridae</taxon>
        <taxon>Acipenser</taxon>
    </lineage>
</organism>
<dbReference type="Pfam" id="PF00435">
    <property type="entry name" value="Spectrin"/>
    <property type="match status" value="3"/>
</dbReference>
<feature type="coiled-coil region" evidence="6">
    <location>
        <begin position="1053"/>
        <end position="1083"/>
    </location>
</feature>
<dbReference type="InterPro" id="IPR056887">
    <property type="entry name" value="SYNE1/2_dom"/>
</dbReference>
<protein>
    <submittedName>
        <fullName evidence="9">Nesprin-2</fullName>
    </submittedName>
</protein>
<feature type="coiled-coil region" evidence="6">
    <location>
        <begin position="756"/>
        <end position="783"/>
    </location>
</feature>
<comment type="caution">
    <text evidence="9">The sequence shown here is derived from an EMBL/GenBank/DDBJ whole genome shotgun (WGS) entry which is preliminary data.</text>
</comment>
<keyword evidence="3" id="KW-0677">Repeat</keyword>
<accession>A0A444V3C3</accession>
<dbReference type="InterPro" id="IPR018159">
    <property type="entry name" value="Spectrin/alpha-actinin"/>
</dbReference>
<keyword evidence="10" id="KW-1185">Reference proteome</keyword>